<dbReference type="InterPro" id="IPR032198">
    <property type="entry name" value="E2F_CC-MB"/>
</dbReference>
<dbReference type="GO" id="GO:0090575">
    <property type="term" value="C:RNA polymerase II transcription regulator complex"/>
    <property type="evidence" value="ECO:0007669"/>
    <property type="project" value="TreeGrafter"/>
</dbReference>
<organism evidence="9 10">
    <name type="scientific">Trichomalopsis sarcophagae</name>
    <dbReference type="NCBI Taxonomy" id="543379"/>
    <lineage>
        <taxon>Eukaryota</taxon>
        <taxon>Metazoa</taxon>
        <taxon>Ecdysozoa</taxon>
        <taxon>Arthropoda</taxon>
        <taxon>Hexapoda</taxon>
        <taxon>Insecta</taxon>
        <taxon>Pterygota</taxon>
        <taxon>Neoptera</taxon>
        <taxon>Endopterygota</taxon>
        <taxon>Hymenoptera</taxon>
        <taxon>Apocrita</taxon>
        <taxon>Proctotrupomorpha</taxon>
        <taxon>Chalcidoidea</taxon>
        <taxon>Pteromalidae</taxon>
        <taxon>Pteromalinae</taxon>
        <taxon>Trichomalopsis</taxon>
    </lineage>
</organism>
<keyword evidence="5" id="KW-0539">Nucleus</keyword>
<dbReference type="GO" id="GO:0000981">
    <property type="term" value="F:DNA-binding transcription factor activity, RNA polymerase II-specific"/>
    <property type="evidence" value="ECO:0007669"/>
    <property type="project" value="TreeGrafter"/>
</dbReference>
<keyword evidence="4 5" id="KW-0804">Transcription</keyword>
<dbReference type="InterPro" id="IPR037241">
    <property type="entry name" value="E2F-DP_heterodim"/>
</dbReference>
<evidence type="ECO:0000256" key="4">
    <source>
        <dbReference type="ARBA" id="ARBA00023163"/>
    </source>
</evidence>
<evidence type="ECO:0000256" key="6">
    <source>
        <dbReference type="SAM" id="Coils"/>
    </source>
</evidence>
<dbReference type="PANTHER" id="PTHR12081:SF18">
    <property type="entry name" value="TRANSCRIPTION FACTOR E2F2-RELATED"/>
    <property type="match status" value="1"/>
</dbReference>
<evidence type="ECO:0000256" key="2">
    <source>
        <dbReference type="ARBA" id="ARBA00023015"/>
    </source>
</evidence>
<evidence type="ECO:0000256" key="5">
    <source>
        <dbReference type="RuleBase" id="RU003796"/>
    </source>
</evidence>
<dbReference type="AlphaFoldDB" id="A0A232EZJ7"/>
<keyword evidence="10" id="KW-1185">Reference proteome</keyword>
<evidence type="ECO:0000256" key="1">
    <source>
        <dbReference type="ARBA" id="ARBA00010940"/>
    </source>
</evidence>
<dbReference type="SUPFAM" id="SSF144074">
    <property type="entry name" value="E2F-DP heterodimerization region"/>
    <property type="match status" value="1"/>
</dbReference>
<dbReference type="InterPro" id="IPR036388">
    <property type="entry name" value="WH-like_DNA-bd_sf"/>
</dbReference>
<evidence type="ECO:0000256" key="3">
    <source>
        <dbReference type="ARBA" id="ARBA00023125"/>
    </source>
</evidence>
<dbReference type="InterPro" id="IPR036390">
    <property type="entry name" value="WH_DNA-bd_sf"/>
</dbReference>
<proteinExistence type="inferred from homology"/>
<evidence type="ECO:0000259" key="8">
    <source>
        <dbReference type="SMART" id="SM01372"/>
    </source>
</evidence>
<keyword evidence="6" id="KW-0175">Coiled coil</keyword>
<keyword evidence="3 5" id="KW-0238">DNA-binding</keyword>
<evidence type="ECO:0000313" key="9">
    <source>
        <dbReference type="EMBL" id="OXU23690.1"/>
    </source>
</evidence>
<reference evidence="9 10" key="1">
    <citation type="journal article" date="2017" name="Curr. Biol.">
        <title>The Evolution of Venom by Co-option of Single-Copy Genes.</title>
        <authorList>
            <person name="Martinson E.O."/>
            <person name="Mrinalini"/>
            <person name="Kelkar Y.D."/>
            <person name="Chang C.H."/>
            <person name="Werren J.H."/>
        </authorList>
    </citation>
    <scope>NUCLEOTIDE SEQUENCE [LARGE SCALE GENOMIC DNA]</scope>
    <source>
        <strain evidence="9 10">Alberta</strain>
        <tissue evidence="9">Whole body</tissue>
    </source>
</reference>
<dbReference type="SUPFAM" id="SSF46785">
    <property type="entry name" value="Winged helix' DNA-binding domain"/>
    <property type="match status" value="1"/>
</dbReference>
<keyword evidence="2 5" id="KW-0805">Transcription regulation</keyword>
<dbReference type="PANTHER" id="PTHR12081">
    <property type="entry name" value="TRANSCRIPTION FACTOR E2F"/>
    <property type="match status" value="1"/>
</dbReference>
<dbReference type="Gene3D" id="1.10.10.10">
    <property type="entry name" value="Winged helix-like DNA-binding domain superfamily/Winged helix DNA-binding domain"/>
    <property type="match status" value="1"/>
</dbReference>
<dbReference type="InterPro" id="IPR003316">
    <property type="entry name" value="E2F_WHTH_DNA-bd_dom"/>
</dbReference>
<gene>
    <name evidence="9" type="ORF">TSAR_016030</name>
</gene>
<dbReference type="FunFam" id="1.10.10.10:FF:000008">
    <property type="entry name" value="E2F transcription factor 1"/>
    <property type="match status" value="1"/>
</dbReference>
<dbReference type="Pfam" id="PF16421">
    <property type="entry name" value="E2F_CC-MB"/>
    <property type="match status" value="1"/>
</dbReference>
<dbReference type="SMART" id="SM01372">
    <property type="entry name" value="E2F_TDP"/>
    <property type="match status" value="1"/>
</dbReference>
<comment type="similarity">
    <text evidence="1 5">Belongs to the E2F/DP family.</text>
</comment>
<comment type="subcellular location">
    <subcellularLocation>
        <location evidence="5">Nucleus</location>
    </subcellularLocation>
</comment>
<dbReference type="Pfam" id="PF02319">
    <property type="entry name" value="WHD_E2F_TDP"/>
    <property type="match status" value="1"/>
</dbReference>
<evidence type="ECO:0000313" key="10">
    <source>
        <dbReference type="Proteomes" id="UP000215335"/>
    </source>
</evidence>
<feature type="region of interest" description="Disordered" evidence="7">
    <location>
        <begin position="210"/>
        <end position="253"/>
    </location>
</feature>
<evidence type="ECO:0000256" key="7">
    <source>
        <dbReference type="SAM" id="MobiDB-lite"/>
    </source>
</evidence>
<dbReference type="Gene3D" id="6.10.250.540">
    <property type="match status" value="1"/>
</dbReference>
<dbReference type="EMBL" id="NNAY01001524">
    <property type="protein sequence ID" value="OXU23690.1"/>
    <property type="molecule type" value="Genomic_DNA"/>
</dbReference>
<sequence length="322" mass="37042">MADNQQSRYEKSLGLLTTRFVTLLQKAKDGVLDLKVAADLLEVRQKRRIYDITNVLEGIGLIEKKSKNSIQWKGAGPGCNSQEIGDKLTDLKDELRRLEEHEQMLDTHTQWVKQSIKNVECDSHNRRYAYIKYEDLKEIFQDEFILAVQAPTDTQLKVPKIENMSEDSNDNEINYEMHLKSTTGEISVYIIQPELAESYDNSCLKLRLQPEPTKREQDLVEEKKEQVKPKKKVGRPPKNPKVDHIASEDEEEEDQDILEAKIVLRDVDVTGYTLRNLDFIDEIYAGICGPLVRLSPPPEEKDYQFNLSDSEGLCDLFDIAAQ</sequence>
<feature type="compositionally biased region" description="Basic and acidic residues" evidence="7">
    <location>
        <begin position="212"/>
        <end position="228"/>
    </location>
</feature>
<name>A0A232EZJ7_9HYME</name>
<dbReference type="CDD" id="cd14660">
    <property type="entry name" value="E2F_DD"/>
    <property type="match status" value="1"/>
</dbReference>
<dbReference type="OrthoDB" id="1743261at2759"/>
<dbReference type="GO" id="GO:0046983">
    <property type="term" value="F:protein dimerization activity"/>
    <property type="evidence" value="ECO:0007669"/>
    <property type="project" value="InterPro"/>
</dbReference>
<protein>
    <recommendedName>
        <fullName evidence="8">E2F/DP family winged-helix DNA-binding domain-containing protein</fullName>
    </recommendedName>
</protein>
<dbReference type="InterPro" id="IPR015633">
    <property type="entry name" value="E2F"/>
</dbReference>
<feature type="coiled-coil region" evidence="6">
    <location>
        <begin position="81"/>
        <end position="108"/>
    </location>
</feature>
<feature type="domain" description="E2F/DP family winged-helix DNA-binding" evidence="8">
    <location>
        <begin position="8"/>
        <end position="74"/>
    </location>
</feature>
<accession>A0A232EZJ7</accession>
<dbReference type="GO" id="GO:0000978">
    <property type="term" value="F:RNA polymerase II cis-regulatory region sequence-specific DNA binding"/>
    <property type="evidence" value="ECO:0007669"/>
    <property type="project" value="InterPro"/>
</dbReference>
<comment type="caution">
    <text evidence="9">The sequence shown here is derived from an EMBL/GenBank/DDBJ whole genome shotgun (WGS) entry which is preliminary data.</text>
</comment>
<dbReference type="Proteomes" id="UP000215335">
    <property type="component" value="Unassembled WGS sequence"/>
</dbReference>
<dbReference type="STRING" id="543379.A0A232EZJ7"/>